<keyword evidence="5" id="KW-0221">Differentiation</keyword>
<reference evidence="9" key="1">
    <citation type="submission" date="2011-08" db="EMBL/GenBank/DDBJ databases">
        <title>The draft genome of Latimeria chalumnae.</title>
        <authorList>
            <person name="Di Palma F."/>
            <person name="Alfoldi J."/>
            <person name="Johnson J."/>
            <person name="Berlin A."/>
            <person name="Gnerre S."/>
            <person name="Jaffe D."/>
            <person name="MacCallum I."/>
            <person name="Young S."/>
            <person name="Walker B.J."/>
            <person name="Lander E."/>
            <person name="Lindblad-Toh K."/>
        </authorList>
    </citation>
    <scope>NUCLEOTIDE SEQUENCE [LARGE SCALE GENOMIC DNA]</scope>
    <source>
        <strain evidence="9">Wild caught</strain>
    </source>
</reference>
<dbReference type="GO" id="GO:0007283">
    <property type="term" value="P:spermatogenesis"/>
    <property type="evidence" value="ECO:0007669"/>
    <property type="project" value="UniProtKB-KW"/>
</dbReference>
<feature type="region of interest" description="Disordered" evidence="7">
    <location>
        <begin position="1"/>
        <end position="66"/>
    </location>
</feature>
<keyword evidence="9" id="KW-1185">Reference proteome</keyword>
<evidence type="ECO:0000256" key="3">
    <source>
        <dbReference type="ARBA" id="ARBA00022473"/>
    </source>
</evidence>
<evidence type="ECO:0000256" key="2">
    <source>
        <dbReference type="ARBA" id="ARBA00022245"/>
    </source>
</evidence>
<dbReference type="EMBL" id="AFYH01199969">
    <property type="status" value="NOT_ANNOTATED_CDS"/>
    <property type="molecule type" value="Genomic_DNA"/>
</dbReference>
<dbReference type="KEGG" id="lcm:102358905"/>
<evidence type="ECO:0000313" key="8">
    <source>
        <dbReference type="Ensembl" id="ENSLACP00000005844.2"/>
    </source>
</evidence>
<dbReference type="eggNOG" id="ENOG502S34Y">
    <property type="taxonomic scope" value="Eukaryota"/>
</dbReference>
<evidence type="ECO:0000256" key="5">
    <source>
        <dbReference type="ARBA" id="ARBA00022782"/>
    </source>
</evidence>
<dbReference type="OMA" id="SIPMDPD"/>
<dbReference type="InParanoid" id="H3A873"/>
<dbReference type="Ensembl" id="ENSLACT00000005896.2">
    <property type="protein sequence ID" value="ENSLACP00000005844.2"/>
    <property type="gene ID" value="ENSLACG00000005192.2"/>
</dbReference>
<dbReference type="PANTHER" id="PTHR17005">
    <property type="entry name" value="MALE-ENHANCED ANTIGEN-1"/>
    <property type="match status" value="1"/>
</dbReference>
<evidence type="ECO:0000256" key="7">
    <source>
        <dbReference type="SAM" id="MobiDB-lite"/>
    </source>
</evidence>
<evidence type="ECO:0000256" key="1">
    <source>
        <dbReference type="ARBA" id="ARBA00002540"/>
    </source>
</evidence>
<proteinExistence type="predicted"/>
<dbReference type="STRING" id="7897.ENSLACP00000005844"/>
<accession>H3A873</accession>
<dbReference type="Proteomes" id="UP000008672">
    <property type="component" value="Unassembled WGS sequence"/>
</dbReference>
<dbReference type="HOGENOM" id="CLU_096511_0_0_1"/>
<dbReference type="Pfam" id="PF06910">
    <property type="entry name" value="MEA1"/>
    <property type="match status" value="1"/>
</dbReference>
<evidence type="ECO:0000256" key="6">
    <source>
        <dbReference type="ARBA" id="ARBA00022871"/>
    </source>
</evidence>
<keyword evidence="6" id="KW-0744">Spermatogenesis</keyword>
<reference evidence="8" key="3">
    <citation type="submission" date="2025-09" db="UniProtKB">
        <authorList>
            <consortium name="Ensembl"/>
        </authorList>
    </citation>
    <scope>IDENTIFICATION</scope>
</reference>
<dbReference type="RefSeq" id="XP_014351784.1">
    <property type="nucleotide sequence ID" value="XM_014496298.1"/>
</dbReference>
<dbReference type="Bgee" id="ENSLACG00000005192">
    <property type="expression patterns" value="Expressed in pelvic fin and 6 other cell types or tissues"/>
</dbReference>
<dbReference type="GO" id="GO:0030154">
    <property type="term" value="P:cell differentiation"/>
    <property type="evidence" value="ECO:0007669"/>
    <property type="project" value="UniProtKB-KW"/>
</dbReference>
<feature type="compositionally biased region" description="Acidic residues" evidence="7">
    <location>
        <begin position="38"/>
        <end position="59"/>
    </location>
</feature>
<sequence>MEVEILGEREQKMGPERIFPNADEDLPQDRPPEGPQEPVEDWSSEEEEDGGVVEEEDEGGYYYQPVNQDTGLETWQYSQLEQPEDVESSAAQVLDVQERIQAMGLYLPEPPIDSDEEEEGALAQSSERSIPMDPDHVELVKRTMAGIKLPSLGIPPWAREITDDQWKDMVQRTIRSREMSLMEKK</sequence>
<dbReference type="GeneID" id="102358905"/>
<feature type="compositionally biased region" description="Basic and acidic residues" evidence="7">
    <location>
        <begin position="1"/>
        <end position="15"/>
    </location>
</feature>
<protein>
    <recommendedName>
        <fullName evidence="2">Male-enhanced antigen 1</fullName>
    </recommendedName>
</protein>
<organism evidence="8 9">
    <name type="scientific">Latimeria chalumnae</name>
    <name type="common">Coelacanth</name>
    <dbReference type="NCBI Taxonomy" id="7897"/>
    <lineage>
        <taxon>Eukaryota</taxon>
        <taxon>Metazoa</taxon>
        <taxon>Chordata</taxon>
        <taxon>Craniata</taxon>
        <taxon>Vertebrata</taxon>
        <taxon>Euteleostomi</taxon>
        <taxon>Coelacanthiformes</taxon>
        <taxon>Coelacanthidae</taxon>
        <taxon>Latimeria</taxon>
    </lineage>
</organism>
<evidence type="ECO:0000256" key="4">
    <source>
        <dbReference type="ARBA" id="ARBA00022553"/>
    </source>
</evidence>
<dbReference type="FunCoup" id="H3A873">
    <property type="interactions" value="745"/>
</dbReference>
<evidence type="ECO:0000313" key="9">
    <source>
        <dbReference type="Proteomes" id="UP000008672"/>
    </source>
</evidence>
<name>H3A873_LATCH</name>
<keyword evidence="3" id="KW-0217">Developmental protein</keyword>
<reference evidence="8" key="2">
    <citation type="submission" date="2025-08" db="UniProtKB">
        <authorList>
            <consortium name="Ensembl"/>
        </authorList>
    </citation>
    <scope>IDENTIFICATION</scope>
</reference>
<gene>
    <name evidence="8" type="primary">MEA1</name>
</gene>
<dbReference type="GeneTree" id="ENSGT00390000016927"/>
<dbReference type="AlphaFoldDB" id="H3A873"/>
<dbReference type="OrthoDB" id="5593200at2759"/>
<feature type="region of interest" description="Disordered" evidence="7">
    <location>
        <begin position="107"/>
        <end position="134"/>
    </location>
</feature>
<keyword evidence="4" id="KW-0597">Phosphoprotein</keyword>
<dbReference type="CTD" id="4201"/>
<dbReference type="RefSeq" id="XP_006008837.1">
    <property type="nucleotide sequence ID" value="XM_006008775.3"/>
</dbReference>
<dbReference type="InterPro" id="IPR009685">
    <property type="entry name" value="MEA1"/>
</dbReference>
<comment type="function">
    <text evidence="1">May play an important role in spermatogenesis and/or testis development.</text>
</comment>